<evidence type="ECO:0000259" key="1">
    <source>
        <dbReference type="Pfam" id="PF08759"/>
    </source>
</evidence>
<dbReference type="AlphaFoldDB" id="A0A2H0CHB2"/>
<evidence type="ECO:0000313" key="2">
    <source>
        <dbReference type="EMBL" id="PIP68740.1"/>
    </source>
</evidence>
<dbReference type="Proteomes" id="UP000229176">
    <property type="component" value="Unassembled WGS sequence"/>
</dbReference>
<reference evidence="2 3" key="1">
    <citation type="submission" date="2017-09" db="EMBL/GenBank/DDBJ databases">
        <title>Depth-based differentiation of microbial function through sediment-hosted aquifers and enrichment of novel symbionts in the deep terrestrial subsurface.</title>
        <authorList>
            <person name="Probst A.J."/>
            <person name="Ladd B."/>
            <person name="Jarett J.K."/>
            <person name="Geller-Mcgrath D.E."/>
            <person name="Sieber C.M."/>
            <person name="Emerson J.B."/>
            <person name="Anantharaman K."/>
            <person name="Thomas B.C."/>
            <person name="Malmstrom R."/>
            <person name="Stieglmeier M."/>
            <person name="Klingl A."/>
            <person name="Woyke T."/>
            <person name="Ryan C.M."/>
            <person name="Banfield J.F."/>
        </authorList>
    </citation>
    <scope>NUCLEOTIDE SEQUENCE [LARGE SCALE GENOMIC DNA]</scope>
    <source>
        <strain evidence="2">CG22_combo_CG10-13_8_21_14_all_32_8</strain>
    </source>
</reference>
<name>A0A2H0CHB2_9BACT</name>
<sequence>MVSFGVWKNRYKKFLDNPIAVVPFIKKRFYYNRIADAELKNYKNFQYLDYNKTIDLLISGNKSIVRFGDEIFDMIQGIGLYYGDWRQKYNPALAKRLKEVLSSDNDKLLVCFNPELILKTKEEFSKMGIPEQYHFWTNSKIFLKNYYHPNKVYGSALCFNSTYNQNIDYKKILVFLATKHIIVVTSNTARFGNYQFGKSTSFVEAPQSDAWDSYDDLLKKTLQLLTKYPQDESLVMVSMGSAAKVMSYDLTEIGYSVWDTGQFFDLAYQKIKDAK</sequence>
<organism evidence="2 3">
    <name type="scientific">Candidatus Nomurabacteria bacterium CG22_combo_CG10-13_8_21_14_all_32_8</name>
    <dbReference type="NCBI Taxonomy" id="1974732"/>
    <lineage>
        <taxon>Bacteria</taxon>
        <taxon>Candidatus Nomuraibacteriota</taxon>
    </lineage>
</organism>
<comment type="caution">
    <text evidence="2">The sequence shown here is derived from an EMBL/GenBank/DDBJ whole genome shotgun (WGS) entry which is preliminary data.</text>
</comment>
<evidence type="ECO:0000313" key="3">
    <source>
        <dbReference type="Proteomes" id="UP000229176"/>
    </source>
</evidence>
<dbReference type="InterPro" id="IPR014869">
    <property type="entry name" value="GT-D"/>
</dbReference>
<accession>A0A2H0CHB2</accession>
<dbReference type="EMBL" id="PCTI01000054">
    <property type="protein sequence ID" value="PIP68740.1"/>
    <property type="molecule type" value="Genomic_DNA"/>
</dbReference>
<gene>
    <name evidence="2" type="ORF">COW91_03205</name>
</gene>
<dbReference type="Pfam" id="PF08759">
    <property type="entry name" value="GT-D"/>
    <property type="match status" value="1"/>
</dbReference>
<proteinExistence type="predicted"/>
<feature type="domain" description="Glycosyltransferase GT-D fold" evidence="1">
    <location>
        <begin position="64"/>
        <end position="262"/>
    </location>
</feature>
<protein>
    <recommendedName>
        <fullName evidence="1">Glycosyltransferase GT-D fold domain-containing protein</fullName>
    </recommendedName>
</protein>